<accession>A0A4U8YZA0</accession>
<reference evidence="1 2" key="1">
    <citation type="submission" date="2019-03" db="EMBL/GenBank/DDBJ databases">
        <authorList>
            <person name="Kox A.R. M."/>
        </authorList>
    </citation>
    <scope>NUCLEOTIDE SEQUENCE [LARGE SCALE GENOMIC DNA]</scope>
    <source>
        <strain evidence="1">MTUNDRAET4 annotated genome</strain>
    </source>
</reference>
<proteinExistence type="predicted"/>
<evidence type="ECO:0000313" key="2">
    <source>
        <dbReference type="Proteomes" id="UP000294360"/>
    </source>
</evidence>
<dbReference type="KEGG" id="mtun:MTUNDRAET4_0130"/>
<gene>
    <name evidence="1" type="ORF">MTUNDRAET4_0130</name>
</gene>
<organism evidence="1 2">
    <name type="scientific">Methylocella tundrae</name>
    <dbReference type="NCBI Taxonomy" id="227605"/>
    <lineage>
        <taxon>Bacteria</taxon>
        <taxon>Pseudomonadati</taxon>
        <taxon>Pseudomonadota</taxon>
        <taxon>Alphaproteobacteria</taxon>
        <taxon>Hyphomicrobiales</taxon>
        <taxon>Beijerinckiaceae</taxon>
        <taxon>Methylocella</taxon>
    </lineage>
</organism>
<dbReference type="EMBL" id="LR536450">
    <property type="protein sequence ID" value="VFU07023.1"/>
    <property type="molecule type" value="Genomic_DNA"/>
</dbReference>
<name>A0A4U8YZA0_METTU</name>
<evidence type="ECO:0000313" key="1">
    <source>
        <dbReference type="EMBL" id="VFU07023.1"/>
    </source>
</evidence>
<dbReference type="AlphaFoldDB" id="A0A4U8YZA0"/>
<dbReference type="Proteomes" id="UP000294360">
    <property type="component" value="Chromosome"/>
</dbReference>
<sequence>MGDTLSSYPYVKVRLACRRCGRKGSYSLARLADKYRAEIRLTDLLGNLAGDCRLWEPRHPAMARCGAYFADLDFPLPPPDLPTEGQHRLKIIRGGKDKAR</sequence>
<protein>
    <submittedName>
        <fullName evidence="1">Uncharacterized protein</fullName>
    </submittedName>
</protein>